<evidence type="ECO:0000313" key="5">
    <source>
        <dbReference type="EMBL" id="OGZ05620.1"/>
    </source>
</evidence>
<evidence type="ECO:0000313" key="6">
    <source>
        <dbReference type="Proteomes" id="UP000177122"/>
    </source>
</evidence>
<dbReference type="SUPFAM" id="SSF46548">
    <property type="entry name" value="alpha-helical ferredoxin"/>
    <property type="match status" value="1"/>
</dbReference>
<evidence type="ECO:0000256" key="1">
    <source>
        <dbReference type="ARBA" id="ARBA00022723"/>
    </source>
</evidence>
<dbReference type="Gene3D" id="3.50.50.60">
    <property type="entry name" value="FAD/NAD(P)-binding domain"/>
    <property type="match status" value="2"/>
</dbReference>
<dbReference type="Pfam" id="PF14691">
    <property type="entry name" value="Fer4_20"/>
    <property type="match status" value="1"/>
</dbReference>
<dbReference type="PROSITE" id="PS51379">
    <property type="entry name" value="4FE4S_FER_2"/>
    <property type="match status" value="2"/>
</dbReference>
<dbReference type="InterPro" id="IPR009051">
    <property type="entry name" value="Helical_ferredxn"/>
</dbReference>
<organism evidence="5 6">
    <name type="scientific">Candidatus Lloydbacteria bacterium RIFCSPHIGHO2_01_FULL_49_22</name>
    <dbReference type="NCBI Taxonomy" id="1798658"/>
    <lineage>
        <taxon>Bacteria</taxon>
        <taxon>Candidatus Lloydiibacteriota</taxon>
    </lineage>
</organism>
<dbReference type="PANTHER" id="PTHR42783">
    <property type="entry name" value="GLUTAMATE SYNTHASE [NADPH] SMALL CHAIN"/>
    <property type="match status" value="1"/>
</dbReference>
<name>A0A1G2CY53_9BACT</name>
<keyword evidence="1" id="KW-0479">Metal-binding</keyword>
<keyword evidence="3" id="KW-0411">Iron-sulfur</keyword>
<dbReference type="Proteomes" id="UP000177122">
    <property type="component" value="Unassembled WGS sequence"/>
</dbReference>
<dbReference type="GO" id="GO:0051536">
    <property type="term" value="F:iron-sulfur cluster binding"/>
    <property type="evidence" value="ECO:0007669"/>
    <property type="project" value="UniProtKB-KW"/>
</dbReference>
<dbReference type="SUPFAM" id="SSF54862">
    <property type="entry name" value="4Fe-4S ferredoxins"/>
    <property type="match status" value="1"/>
</dbReference>
<dbReference type="SUPFAM" id="SSF51971">
    <property type="entry name" value="Nucleotide-binding domain"/>
    <property type="match status" value="1"/>
</dbReference>
<dbReference type="EMBL" id="MHLI01000008">
    <property type="protein sequence ID" value="OGZ05620.1"/>
    <property type="molecule type" value="Genomic_DNA"/>
</dbReference>
<evidence type="ECO:0000259" key="4">
    <source>
        <dbReference type="PROSITE" id="PS51379"/>
    </source>
</evidence>
<evidence type="ECO:0000256" key="3">
    <source>
        <dbReference type="ARBA" id="ARBA00023014"/>
    </source>
</evidence>
<dbReference type="InterPro" id="IPR023753">
    <property type="entry name" value="FAD/NAD-binding_dom"/>
</dbReference>
<dbReference type="InterPro" id="IPR017900">
    <property type="entry name" value="4Fe4S_Fe_S_CS"/>
</dbReference>
<protein>
    <recommendedName>
        <fullName evidence="4">4Fe-4S ferredoxin-type domain-containing protein</fullName>
    </recommendedName>
</protein>
<dbReference type="InterPro" id="IPR036188">
    <property type="entry name" value="FAD/NAD-bd_sf"/>
</dbReference>
<dbReference type="AlphaFoldDB" id="A0A1G2CY53"/>
<dbReference type="InterPro" id="IPR028261">
    <property type="entry name" value="DPD_II"/>
</dbReference>
<dbReference type="Pfam" id="PF07992">
    <property type="entry name" value="Pyr_redox_2"/>
    <property type="match status" value="1"/>
</dbReference>
<reference evidence="5 6" key="1">
    <citation type="journal article" date="2016" name="Nat. Commun.">
        <title>Thousands of microbial genomes shed light on interconnected biogeochemical processes in an aquifer system.</title>
        <authorList>
            <person name="Anantharaman K."/>
            <person name="Brown C.T."/>
            <person name="Hug L.A."/>
            <person name="Sharon I."/>
            <person name="Castelle C.J."/>
            <person name="Probst A.J."/>
            <person name="Thomas B.C."/>
            <person name="Singh A."/>
            <person name="Wilkins M.J."/>
            <person name="Karaoz U."/>
            <person name="Brodie E.L."/>
            <person name="Williams K.H."/>
            <person name="Hubbard S.S."/>
            <person name="Banfield J.F."/>
        </authorList>
    </citation>
    <scope>NUCLEOTIDE SEQUENCE [LARGE SCALE GENOMIC DNA]</scope>
</reference>
<dbReference type="PANTHER" id="PTHR42783:SF3">
    <property type="entry name" value="GLUTAMATE SYNTHASE [NADPH] SMALL CHAIN-RELATED"/>
    <property type="match status" value="1"/>
</dbReference>
<dbReference type="Gene3D" id="1.10.1060.10">
    <property type="entry name" value="Alpha-helical ferredoxin"/>
    <property type="match status" value="1"/>
</dbReference>
<dbReference type="GO" id="GO:0016491">
    <property type="term" value="F:oxidoreductase activity"/>
    <property type="evidence" value="ECO:0007669"/>
    <property type="project" value="InterPro"/>
</dbReference>
<accession>A0A1G2CY53</accession>
<dbReference type="PROSITE" id="PS00198">
    <property type="entry name" value="4FE4S_FER_1"/>
    <property type="match status" value="1"/>
</dbReference>
<dbReference type="InterPro" id="IPR017896">
    <property type="entry name" value="4Fe4S_Fe-S-bd"/>
</dbReference>
<comment type="caution">
    <text evidence="5">The sequence shown here is derived from an EMBL/GenBank/DDBJ whole genome shotgun (WGS) entry which is preliminary data.</text>
</comment>
<dbReference type="Pfam" id="PF00037">
    <property type="entry name" value="Fer4"/>
    <property type="match status" value="1"/>
</dbReference>
<evidence type="ECO:0000256" key="2">
    <source>
        <dbReference type="ARBA" id="ARBA00023004"/>
    </source>
</evidence>
<sequence length="558" mass="61360">MKKKTGLDFVSCSSTNIPPVKTGSWRVVTPSFHERTSPCTDLCPCAESIPAWMDLVAKRAFEAAWRELTKENPFPLICGRVCYRFCEKECNRVGIDDRVSVNAVERFLGEYAVTHELSPTVSPDGRLRAVRIAVIGGGPAGLSAAHFLARAGCSVRVFDENKELGGVLRYGIPEYRMPKELLRREIANMVTGLGVETSFSVRIDKHLFERMHMEYDYVVVALGAHKEKTLFGGSARKGAFATRDGLHFLSSISSGTLVRLSEYVKHVCVIGGGNTAIDASRSALRLGASKVTIVYRRTETEMPAHKDEIEAARREGVEFVFLTSPRSVVINNNGQWVIECVNTTLGEADESGRRAAQEVVGSSFTMECDLVVSAVGEEADISEVVPDVYHAQICRDDYDGKVVYVGDVLYGPRSVSEAIASGKSAAQGIIDKVTGLSCKVPSKEVVRESEIKFHYLNARRKDPSIRNEKKLSRREFADFAETTKTISQKMAVTEASRCINCGTCIACDRCLNFCPDYAITKRVDGKYSIDLDHCKGCGLCADVCERSAIRYGKDGSDE</sequence>
<gene>
    <name evidence="5" type="ORF">A2845_04640</name>
</gene>
<dbReference type="PRINTS" id="PR00419">
    <property type="entry name" value="ADXRDTASE"/>
</dbReference>
<keyword evidence="2" id="KW-0408">Iron</keyword>
<dbReference type="Gene3D" id="3.30.70.20">
    <property type="match status" value="1"/>
</dbReference>
<feature type="domain" description="4Fe-4S ferredoxin-type" evidence="4">
    <location>
        <begin position="495"/>
        <end position="524"/>
    </location>
</feature>
<dbReference type="GO" id="GO:0046872">
    <property type="term" value="F:metal ion binding"/>
    <property type="evidence" value="ECO:0007669"/>
    <property type="project" value="UniProtKB-KW"/>
</dbReference>
<feature type="domain" description="4Fe-4S ferredoxin-type" evidence="4">
    <location>
        <begin position="525"/>
        <end position="554"/>
    </location>
</feature>
<proteinExistence type="predicted"/>